<feature type="domain" description="Nudix hydrolase" evidence="7">
    <location>
        <begin position="13"/>
        <end position="202"/>
    </location>
</feature>
<comment type="caution">
    <text evidence="8">The sequence shown here is derived from an EMBL/GenBank/DDBJ whole genome shotgun (WGS) entry which is preliminary data.</text>
</comment>
<evidence type="ECO:0000256" key="6">
    <source>
        <dbReference type="ARBA" id="ARBA00023211"/>
    </source>
</evidence>
<evidence type="ECO:0000313" key="9">
    <source>
        <dbReference type="Proteomes" id="UP000642488"/>
    </source>
</evidence>
<dbReference type="GO" id="GO:0046872">
    <property type="term" value="F:metal ion binding"/>
    <property type="evidence" value="ECO:0007669"/>
    <property type="project" value="UniProtKB-KW"/>
</dbReference>
<dbReference type="CDD" id="cd18870">
    <property type="entry name" value="NUDIX_AcylCoAdiphos_Nudt19"/>
    <property type="match status" value="1"/>
</dbReference>
<evidence type="ECO:0000256" key="5">
    <source>
        <dbReference type="ARBA" id="ARBA00022842"/>
    </source>
</evidence>
<dbReference type="PANTHER" id="PTHR12318:SF0">
    <property type="entry name" value="ACYL-COENZYME A DIPHOSPHATASE NUDT19"/>
    <property type="match status" value="1"/>
</dbReference>
<evidence type="ECO:0000313" key="8">
    <source>
        <dbReference type="EMBL" id="MBJ3763440.1"/>
    </source>
</evidence>
<dbReference type="AlphaFoldDB" id="A0A934MDF5"/>
<dbReference type="Proteomes" id="UP000642488">
    <property type="component" value="Unassembled WGS sequence"/>
</dbReference>
<comment type="cofactor">
    <cofactor evidence="1">
        <name>Mn(2+)</name>
        <dbReference type="ChEBI" id="CHEBI:29035"/>
    </cofactor>
</comment>
<keyword evidence="5" id="KW-0460">Magnesium</keyword>
<sequence>MGAADARVLNETPVRDAASVVLIRDPGGDPKVLMGQRGRKAVFMPNKFVFPGGRVDPTDAGQPVAGELHAACRARMAQPGAPDPHTLAAAAIRELWEETGQILGAPGYWPDAPPDWRAFARRGLRPDPSPLRFVFRAVTPPGPPRRFDARFFLADAARLVTDPDDFTDASDELRHLQWVPVAEARALDLPFVTRAVLAQVAARLPDLTPPDEVPHFRDGDEARAKARLEQGYTT</sequence>
<evidence type="ECO:0000256" key="1">
    <source>
        <dbReference type="ARBA" id="ARBA00001936"/>
    </source>
</evidence>
<keyword evidence="6" id="KW-0464">Manganese</keyword>
<proteinExistence type="predicted"/>
<dbReference type="Pfam" id="PF00293">
    <property type="entry name" value="NUDIX"/>
    <property type="match status" value="1"/>
</dbReference>
<reference evidence="8" key="1">
    <citation type="submission" date="2020-12" db="EMBL/GenBank/DDBJ databases">
        <title>Bacterial taxonomy.</title>
        <authorList>
            <person name="Pan X."/>
        </authorList>
    </citation>
    <scope>NUCLEOTIDE SEQUENCE</scope>
    <source>
        <strain evidence="8">KCTC 52957</strain>
    </source>
</reference>
<accession>A0A934MDF5</accession>
<dbReference type="RefSeq" id="WP_198916609.1">
    <property type="nucleotide sequence ID" value="NZ_JAEKPD010000010.1"/>
</dbReference>
<dbReference type="Gene3D" id="3.90.79.10">
    <property type="entry name" value="Nucleoside Triphosphate Pyrophosphohydrolase"/>
    <property type="match status" value="1"/>
</dbReference>
<keyword evidence="3" id="KW-0479">Metal-binding</keyword>
<dbReference type="SUPFAM" id="SSF55811">
    <property type="entry name" value="Nudix"/>
    <property type="match status" value="1"/>
</dbReference>
<organism evidence="8 9">
    <name type="scientific">Palleronia pontilimi</name>
    <dbReference type="NCBI Taxonomy" id="1964209"/>
    <lineage>
        <taxon>Bacteria</taxon>
        <taxon>Pseudomonadati</taxon>
        <taxon>Pseudomonadota</taxon>
        <taxon>Alphaproteobacteria</taxon>
        <taxon>Rhodobacterales</taxon>
        <taxon>Roseobacteraceae</taxon>
        <taxon>Palleronia</taxon>
    </lineage>
</organism>
<dbReference type="GO" id="GO:0016818">
    <property type="term" value="F:hydrolase activity, acting on acid anhydrides, in phosphorus-containing anhydrides"/>
    <property type="evidence" value="ECO:0007669"/>
    <property type="project" value="InterPro"/>
</dbReference>
<evidence type="ECO:0000256" key="2">
    <source>
        <dbReference type="ARBA" id="ARBA00001946"/>
    </source>
</evidence>
<dbReference type="InterPro" id="IPR000086">
    <property type="entry name" value="NUDIX_hydrolase_dom"/>
</dbReference>
<evidence type="ECO:0000259" key="7">
    <source>
        <dbReference type="PROSITE" id="PS51462"/>
    </source>
</evidence>
<gene>
    <name evidence="8" type="ORF">ILP92_11855</name>
</gene>
<dbReference type="EMBL" id="JAEKPD010000010">
    <property type="protein sequence ID" value="MBJ3763440.1"/>
    <property type="molecule type" value="Genomic_DNA"/>
</dbReference>
<keyword evidence="9" id="KW-1185">Reference proteome</keyword>
<name>A0A934MDF5_9RHOB</name>
<dbReference type="PROSITE" id="PS51462">
    <property type="entry name" value="NUDIX"/>
    <property type="match status" value="1"/>
</dbReference>
<protein>
    <submittedName>
        <fullName evidence="8">NUDIX hydrolase</fullName>
    </submittedName>
</protein>
<dbReference type="InterPro" id="IPR015797">
    <property type="entry name" value="NUDIX_hydrolase-like_dom_sf"/>
</dbReference>
<comment type="cofactor">
    <cofactor evidence="2">
        <name>Mg(2+)</name>
        <dbReference type="ChEBI" id="CHEBI:18420"/>
    </cofactor>
</comment>
<keyword evidence="4 8" id="KW-0378">Hydrolase</keyword>
<evidence type="ECO:0000256" key="3">
    <source>
        <dbReference type="ARBA" id="ARBA00022723"/>
    </source>
</evidence>
<dbReference type="PANTHER" id="PTHR12318">
    <property type="entry name" value="TESTOSTERONE-REGULATED PROTEIN RP2"/>
    <property type="match status" value="1"/>
</dbReference>
<dbReference type="InterPro" id="IPR039121">
    <property type="entry name" value="NUDT19"/>
</dbReference>
<evidence type="ECO:0000256" key="4">
    <source>
        <dbReference type="ARBA" id="ARBA00022801"/>
    </source>
</evidence>